<dbReference type="InterPro" id="IPR013830">
    <property type="entry name" value="SGNH_hydro"/>
</dbReference>
<accession>A0A4R6ZSJ2</accession>
<evidence type="ECO:0000313" key="2">
    <source>
        <dbReference type="EMBL" id="TDR55528.1"/>
    </source>
</evidence>
<dbReference type="Proteomes" id="UP000295558">
    <property type="component" value="Unassembled WGS sequence"/>
</dbReference>
<name>A0A4R6ZSJ2_9LIST</name>
<dbReference type="STRING" id="1265846.PROCOU_06408"/>
<evidence type="ECO:0000313" key="3">
    <source>
        <dbReference type="Proteomes" id="UP000295558"/>
    </source>
</evidence>
<proteinExistence type="predicted"/>
<comment type="caution">
    <text evidence="2">The sequence shown here is derived from an EMBL/GenBank/DDBJ whole genome shotgun (WGS) entry which is preliminary data.</text>
</comment>
<dbReference type="GO" id="GO:0004622">
    <property type="term" value="F:phosphatidylcholine lysophospholipase activity"/>
    <property type="evidence" value="ECO:0007669"/>
    <property type="project" value="TreeGrafter"/>
</dbReference>
<sequence>MKRNKWIIIMTWISVLALLLCIAGLIAVAQGYTKSGNNTVEKTETKTETKQSDRFQVTGLGDSLTAGVGDTDGKGYVRRVVDTLEKKGTKVTLSNLAISGARSNQLLNQLGQKEIAQQVTNADVIFMTIGGNDLFRGGAALEDLNASEIQKNETAYLKNLEQTYARIRALNKDAVIYHLGLYNPFVDVKNRAELASIAAKWNMDTQNLASKFSRVVYVPTYDYFILNGKKYLSSDHFHPNGAGYQLFADRVSSVMTTDEESDAK</sequence>
<reference evidence="2 3" key="1">
    <citation type="submission" date="2019-03" db="EMBL/GenBank/DDBJ databases">
        <title>Genomic Encyclopedia of Type Strains, Phase III (KMG-III): the genomes of soil and plant-associated and newly described type strains.</title>
        <authorList>
            <person name="Whitman W."/>
        </authorList>
    </citation>
    <scope>NUCLEOTIDE SEQUENCE [LARGE SCALE GENOMIC DNA]</scope>
    <source>
        <strain evidence="2 3">CECT 7972</strain>
    </source>
</reference>
<dbReference type="CDD" id="cd04506">
    <property type="entry name" value="SGNH_hydrolase_YpmR_like"/>
    <property type="match status" value="1"/>
</dbReference>
<feature type="domain" description="SGNH hydrolase-type esterase" evidence="1">
    <location>
        <begin position="60"/>
        <end position="246"/>
    </location>
</feature>
<dbReference type="SUPFAM" id="SSF52266">
    <property type="entry name" value="SGNH hydrolase"/>
    <property type="match status" value="1"/>
</dbReference>
<dbReference type="Pfam" id="PF13472">
    <property type="entry name" value="Lipase_GDSL_2"/>
    <property type="match status" value="1"/>
</dbReference>
<dbReference type="RefSeq" id="WP_133619752.1">
    <property type="nucleotide sequence ID" value="NZ_JAASUO010000001.1"/>
</dbReference>
<dbReference type="PANTHER" id="PTHR30383:SF27">
    <property type="entry name" value="SPORE GERMINATION LIPASE LIPC"/>
    <property type="match status" value="1"/>
</dbReference>
<dbReference type="OrthoDB" id="252349at2"/>
<dbReference type="Gene3D" id="3.40.50.1110">
    <property type="entry name" value="SGNH hydrolase"/>
    <property type="match status" value="1"/>
</dbReference>
<protein>
    <submittedName>
        <fullName evidence="2">Lysophospholipase L1-like esterase</fullName>
    </submittedName>
</protein>
<dbReference type="PANTHER" id="PTHR30383">
    <property type="entry name" value="THIOESTERASE 1/PROTEASE 1/LYSOPHOSPHOLIPASE L1"/>
    <property type="match status" value="1"/>
</dbReference>
<evidence type="ECO:0000259" key="1">
    <source>
        <dbReference type="Pfam" id="PF13472"/>
    </source>
</evidence>
<keyword evidence="3" id="KW-1185">Reference proteome</keyword>
<organism evidence="2 3">
    <name type="scientific">Listeria rocourtiae</name>
    <dbReference type="NCBI Taxonomy" id="647910"/>
    <lineage>
        <taxon>Bacteria</taxon>
        <taxon>Bacillati</taxon>
        <taxon>Bacillota</taxon>
        <taxon>Bacilli</taxon>
        <taxon>Bacillales</taxon>
        <taxon>Listeriaceae</taxon>
        <taxon>Listeria</taxon>
    </lineage>
</organism>
<dbReference type="EMBL" id="SNZK01000001">
    <property type="protein sequence ID" value="TDR55528.1"/>
    <property type="molecule type" value="Genomic_DNA"/>
</dbReference>
<dbReference type="InterPro" id="IPR036514">
    <property type="entry name" value="SGNH_hydro_sf"/>
</dbReference>
<dbReference type="AlphaFoldDB" id="A0A4R6ZSJ2"/>
<gene>
    <name evidence="2" type="ORF">DFP96_101465</name>
</gene>
<dbReference type="InterPro" id="IPR051532">
    <property type="entry name" value="Ester_Hydrolysis_Enzymes"/>
</dbReference>